<dbReference type="KEGG" id="llu:AKJ09_00913"/>
<dbReference type="GO" id="GO:0034707">
    <property type="term" value="C:chloride channel complex"/>
    <property type="evidence" value="ECO:0007669"/>
    <property type="project" value="UniProtKB-KW"/>
</dbReference>
<keyword evidence="7" id="KW-0869">Chloride channel</keyword>
<feature type="transmembrane region" description="Helical" evidence="10">
    <location>
        <begin position="210"/>
        <end position="231"/>
    </location>
</feature>
<dbReference type="EMBL" id="CP012333">
    <property type="protein sequence ID" value="AKU94249.1"/>
    <property type="molecule type" value="Genomic_DNA"/>
</dbReference>
<dbReference type="PRINTS" id="PR00762">
    <property type="entry name" value="CLCHANNEL"/>
</dbReference>
<evidence type="ECO:0000256" key="6">
    <source>
        <dbReference type="ARBA" id="ARBA00023136"/>
    </source>
</evidence>
<keyword evidence="3 10" id="KW-0812">Transmembrane</keyword>
<keyword evidence="4 10" id="KW-1133">Transmembrane helix</keyword>
<accession>A0A0K1PMD2</accession>
<comment type="subcellular location">
    <subcellularLocation>
        <location evidence="1">Membrane</location>
        <topology evidence="1">Multi-pass membrane protein</topology>
    </subcellularLocation>
</comment>
<evidence type="ECO:0000256" key="2">
    <source>
        <dbReference type="ARBA" id="ARBA00022448"/>
    </source>
</evidence>
<gene>
    <name evidence="11" type="ORF">AKJ09_00913</name>
</gene>
<evidence type="ECO:0000256" key="4">
    <source>
        <dbReference type="ARBA" id="ARBA00022989"/>
    </source>
</evidence>
<dbReference type="Gene3D" id="1.10.3080.10">
    <property type="entry name" value="Clc chloride channel"/>
    <property type="match status" value="1"/>
</dbReference>
<feature type="transmembrane region" description="Helical" evidence="10">
    <location>
        <begin position="167"/>
        <end position="190"/>
    </location>
</feature>
<dbReference type="InterPro" id="IPR014743">
    <property type="entry name" value="Cl-channel_core"/>
</dbReference>
<dbReference type="InterPro" id="IPR050368">
    <property type="entry name" value="ClC-type_chloride_channel"/>
</dbReference>
<feature type="transmembrane region" description="Helical" evidence="10">
    <location>
        <begin position="372"/>
        <end position="389"/>
    </location>
</feature>
<evidence type="ECO:0000256" key="9">
    <source>
        <dbReference type="ARBA" id="ARBA00023303"/>
    </source>
</evidence>
<dbReference type="PANTHER" id="PTHR43427:SF6">
    <property type="entry name" value="CHLORIDE CHANNEL PROTEIN CLC-E"/>
    <property type="match status" value="1"/>
</dbReference>
<dbReference type="InterPro" id="IPR001807">
    <property type="entry name" value="ClC"/>
</dbReference>
<evidence type="ECO:0000256" key="5">
    <source>
        <dbReference type="ARBA" id="ARBA00023065"/>
    </source>
</evidence>
<feature type="transmembrane region" description="Helical" evidence="10">
    <location>
        <begin position="315"/>
        <end position="335"/>
    </location>
</feature>
<keyword evidence="2" id="KW-0813">Transport</keyword>
<keyword evidence="12" id="KW-1185">Reference proteome</keyword>
<dbReference type="Pfam" id="PF00654">
    <property type="entry name" value="Voltage_CLC"/>
    <property type="match status" value="1"/>
</dbReference>
<evidence type="ECO:0000256" key="8">
    <source>
        <dbReference type="ARBA" id="ARBA00023214"/>
    </source>
</evidence>
<feature type="transmembrane region" description="Helical" evidence="10">
    <location>
        <begin position="44"/>
        <end position="65"/>
    </location>
</feature>
<evidence type="ECO:0000313" key="12">
    <source>
        <dbReference type="Proteomes" id="UP000064967"/>
    </source>
</evidence>
<dbReference type="GO" id="GO:0005254">
    <property type="term" value="F:chloride channel activity"/>
    <property type="evidence" value="ECO:0007669"/>
    <property type="project" value="UniProtKB-KW"/>
</dbReference>
<dbReference type="PANTHER" id="PTHR43427">
    <property type="entry name" value="CHLORIDE CHANNEL PROTEIN CLC-E"/>
    <property type="match status" value="1"/>
</dbReference>
<keyword evidence="6 10" id="KW-0472">Membrane</keyword>
<keyword evidence="5" id="KW-0406">Ion transport</keyword>
<feature type="transmembrane region" description="Helical" evidence="10">
    <location>
        <begin position="136"/>
        <end position="161"/>
    </location>
</feature>
<evidence type="ECO:0000256" key="3">
    <source>
        <dbReference type="ARBA" id="ARBA00022692"/>
    </source>
</evidence>
<dbReference type="AlphaFoldDB" id="A0A0K1PMD2"/>
<keyword evidence="9" id="KW-0407">Ion channel</keyword>
<evidence type="ECO:0000256" key="7">
    <source>
        <dbReference type="ARBA" id="ARBA00023173"/>
    </source>
</evidence>
<dbReference type="STRING" id="1391654.AKJ09_00913"/>
<dbReference type="Proteomes" id="UP000064967">
    <property type="component" value="Chromosome"/>
</dbReference>
<evidence type="ECO:0000256" key="10">
    <source>
        <dbReference type="SAM" id="Phobius"/>
    </source>
</evidence>
<sequence>MAVAVTLVAIGSAAFAVAFRASLSFIYRMLGGHDVLDAFMRLPPYMRVLVPAVGGLLAGIVSRVATKGGVGDVMEAVVLGKTQLSLGRTAWKALGSWVAIASGGSVGREGPLIQFGGALGSMVARFTSLSNRSTRAIIAAGTAAGFTAAYNTPLAAVLFVLEIVTGVVVLEALLPVMVATAIATALTRYFVGGGPIYGARAFTIASSPELLAHALLGVVAAFVGQGFMRLLSAGERLFARGYLQQPFRAALGGALVGLLAIKLPQVTGNGYEPLNELLDGRYSLGLVAVLLVAKAFATTASVSSGSPGGVFTPSLFLGGAVGLLFGHAVNAVGHVPGSPGSFALVGMAAAVAATTHAPMMAAVFVFEISADYAIVLPLVLATAIATMISRRLRPDSLYTAELRHKGVGWKITYEGRRFGE</sequence>
<feature type="transmembrane region" description="Helical" evidence="10">
    <location>
        <begin position="243"/>
        <end position="261"/>
    </location>
</feature>
<evidence type="ECO:0000313" key="11">
    <source>
        <dbReference type="EMBL" id="AKU94249.1"/>
    </source>
</evidence>
<dbReference type="CDD" id="cd00400">
    <property type="entry name" value="Voltage_gated_ClC"/>
    <property type="match status" value="1"/>
</dbReference>
<reference evidence="11 12" key="1">
    <citation type="submission" date="2015-08" db="EMBL/GenBank/DDBJ databases">
        <authorList>
            <person name="Babu N.S."/>
            <person name="Beckwith C.J."/>
            <person name="Beseler K.G."/>
            <person name="Brison A."/>
            <person name="Carone J.V."/>
            <person name="Caskin T.P."/>
            <person name="Diamond M."/>
            <person name="Durham M.E."/>
            <person name="Foxe J.M."/>
            <person name="Go M."/>
            <person name="Henderson B.A."/>
            <person name="Jones I.B."/>
            <person name="McGettigan J.A."/>
            <person name="Micheletti S.J."/>
            <person name="Nasrallah M.E."/>
            <person name="Ortiz D."/>
            <person name="Piller C.R."/>
            <person name="Privatt S.R."/>
            <person name="Schneider S.L."/>
            <person name="Sharp S."/>
            <person name="Smith T.C."/>
            <person name="Stanton J.D."/>
            <person name="Ullery H.E."/>
            <person name="Wilson R.J."/>
            <person name="Serrano M.G."/>
            <person name="Buck G."/>
            <person name="Lee V."/>
            <person name="Wang Y."/>
            <person name="Carvalho R."/>
            <person name="Voegtly L."/>
            <person name="Shi R."/>
            <person name="Duckworth R."/>
            <person name="Johnson A."/>
            <person name="Loviza R."/>
            <person name="Walstead R."/>
            <person name="Shah Z."/>
            <person name="Kiflezghi M."/>
            <person name="Wade K."/>
            <person name="Ball S.L."/>
            <person name="Bradley K.W."/>
            <person name="Asai D.J."/>
            <person name="Bowman C.A."/>
            <person name="Russell D.A."/>
            <person name="Pope W.H."/>
            <person name="Jacobs-Sera D."/>
            <person name="Hendrix R.W."/>
            <person name="Hatfull G.F."/>
        </authorList>
    </citation>
    <scope>NUCLEOTIDE SEQUENCE [LARGE SCALE GENOMIC DNA]</scope>
    <source>
        <strain evidence="11 12">DSM 27648</strain>
    </source>
</reference>
<feature type="transmembrane region" description="Helical" evidence="10">
    <location>
        <begin position="342"/>
        <end position="366"/>
    </location>
</feature>
<feature type="transmembrane region" description="Helical" evidence="10">
    <location>
        <begin position="282"/>
        <end position="303"/>
    </location>
</feature>
<name>A0A0K1PMD2_9BACT</name>
<protein>
    <submittedName>
        <fullName evidence="11">Chloride channel protein</fullName>
    </submittedName>
</protein>
<dbReference type="SUPFAM" id="SSF81340">
    <property type="entry name" value="Clc chloride channel"/>
    <property type="match status" value="1"/>
</dbReference>
<proteinExistence type="predicted"/>
<evidence type="ECO:0000256" key="1">
    <source>
        <dbReference type="ARBA" id="ARBA00004141"/>
    </source>
</evidence>
<keyword evidence="8" id="KW-0868">Chloride</keyword>
<organism evidence="11 12">
    <name type="scientific">Labilithrix luteola</name>
    <dbReference type="NCBI Taxonomy" id="1391654"/>
    <lineage>
        <taxon>Bacteria</taxon>
        <taxon>Pseudomonadati</taxon>
        <taxon>Myxococcota</taxon>
        <taxon>Polyangia</taxon>
        <taxon>Polyangiales</taxon>
        <taxon>Labilitrichaceae</taxon>
        <taxon>Labilithrix</taxon>
    </lineage>
</organism>